<organism evidence="4">
    <name type="scientific">freshwater metagenome</name>
    <dbReference type="NCBI Taxonomy" id="449393"/>
    <lineage>
        <taxon>unclassified sequences</taxon>
        <taxon>metagenomes</taxon>
        <taxon>ecological metagenomes</taxon>
    </lineage>
</organism>
<dbReference type="InterPro" id="IPR029069">
    <property type="entry name" value="HotDog_dom_sf"/>
</dbReference>
<sequence>MYAVVTASAQRSPGRVLMTKGRKSVCPGGIPSGGNGHVGARCHRRDRGRNGRNARSGGGREHGLHRTMPVVAPSTELLEIGVFPFLPRDRGLASLVMGDVDSTAKQGSTRRSERENGASRVLPVPESGRVFRRERRVRLGDVDATGRLRLDAVARYLQDVATDDSDDLGSLEARAWVVRRTLIEQHQAPRNSEDLSLATFCSGMGTRWAERRVSMVGAAGGSVEAVTLWVHLDPVTGRPKPLPAEFVATYTEPSGGREVTARQVHEPVVPGADDVHTMPWWPRVTDLDVLNHVNNAVSWEVVEQTLERVRARELIDLDLAISLHAEVEFRDAIDHEVVLSAMPLTIAYRATDGVLDIALWSTDGETVYVTAKVTSPR</sequence>
<dbReference type="InterPro" id="IPR002864">
    <property type="entry name" value="Acyl-ACP_thioesterase_NHD"/>
</dbReference>
<dbReference type="Gene3D" id="3.10.129.10">
    <property type="entry name" value="Hotdog Thioesterase"/>
    <property type="match status" value="1"/>
</dbReference>
<dbReference type="Pfam" id="PF20791">
    <property type="entry name" value="Acyl-ACP_TE_C"/>
    <property type="match status" value="1"/>
</dbReference>
<evidence type="ECO:0000256" key="1">
    <source>
        <dbReference type="SAM" id="MobiDB-lite"/>
    </source>
</evidence>
<dbReference type="EMBL" id="CAEZVK010000067">
    <property type="protein sequence ID" value="CAB4631456.1"/>
    <property type="molecule type" value="Genomic_DNA"/>
</dbReference>
<evidence type="ECO:0000313" key="4">
    <source>
        <dbReference type="EMBL" id="CAB4631456.1"/>
    </source>
</evidence>
<reference evidence="4" key="1">
    <citation type="submission" date="2020-05" db="EMBL/GenBank/DDBJ databases">
        <authorList>
            <person name="Chiriac C."/>
            <person name="Salcher M."/>
            <person name="Ghai R."/>
            <person name="Kavagutti S V."/>
        </authorList>
    </citation>
    <scope>NUCLEOTIDE SEQUENCE</scope>
</reference>
<feature type="domain" description="Acyl-ACP thioesterase N-terminal hotdog" evidence="2">
    <location>
        <begin position="128"/>
        <end position="250"/>
    </location>
</feature>
<name>A0A6J6J3T5_9ZZZZ</name>
<feature type="compositionally biased region" description="Basic residues" evidence="1">
    <location>
        <begin position="40"/>
        <end position="52"/>
    </location>
</feature>
<feature type="domain" description="Acyl-ACP thioesterase-like C-terminal" evidence="3">
    <location>
        <begin position="280"/>
        <end position="334"/>
    </location>
</feature>
<protein>
    <submittedName>
        <fullName evidence="4">Unannotated protein</fullName>
    </submittedName>
</protein>
<dbReference type="GO" id="GO:0016790">
    <property type="term" value="F:thiolester hydrolase activity"/>
    <property type="evidence" value="ECO:0007669"/>
    <property type="project" value="InterPro"/>
</dbReference>
<feature type="region of interest" description="Disordered" evidence="1">
    <location>
        <begin position="25"/>
        <end position="65"/>
    </location>
</feature>
<gene>
    <name evidence="4" type="ORF">UFOPK2000_00746</name>
</gene>
<dbReference type="InterPro" id="IPR049427">
    <property type="entry name" value="Acyl-ACP_TE_C"/>
</dbReference>
<dbReference type="AlphaFoldDB" id="A0A6J6J3T5"/>
<dbReference type="SUPFAM" id="SSF54637">
    <property type="entry name" value="Thioesterase/thiol ester dehydrase-isomerase"/>
    <property type="match status" value="2"/>
</dbReference>
<dbReference type="Pfam" id="PF01643">
    <property type="entry name" value="Acyl-ACP_TE"/>
    <property type="match status" value="1"/>
</dbReference>
<accession>A0A6J6J3T5</accession>
<dbReference type="GO" id="GO:0006633">
    <property type="term" value="P:fatty acid biosynthetic process"/>
    <property type="evidence" value="ECO:0007669"/>
    <property type="project" value="InterPro"/>
</dbReference>
<evidence type="ECO:0000259" key="2">
    <source>
        <dbReference type="Pfam" id="PF01643"/>
    </source>
</evidence>
<evidence type="ECO:0000259" key="3">
    <source>
        <dbReference type="Pfam" id="PF20791"/>
    </source>
</evidence>
<proteinExistence type="predicted"/>